<name>A0A6I3J015_9ACTN</name>
<sequence>MERVRVERVRVTGPPRRRTPGARTRDIDAETRLGEVYMGSLLREQLWLAVRVLAVLAGTVGSLPLAFHLWPGLTDVRLLGAPLPWLLLGVLVYPVLVLLGWRYVRRAERNEADFLELMSEVGE</sequence>
<feature type="transmembrane region" description="Helical" evidence="2">
    <location>
        <begin position="48"/>
        <end position="70"/>
    </location>
</feature>
<proteinExistence type="predicted"/>
<keyword evidence="2" id="KW-0812">Transmembrane</keyword>
<comment type="caution">
    <text evidence="3">The sequence shown here is derived from an EMBL/GenBank/DDBJ whole genome shotgun (WGS) entry which is preliminary data.</text>
</comment>
<feature type="region of interest" description="Disordered" evidence="1">
    <location>
        <begin position="1"/>
        <end position="25"/>
    </location>
</feature>
<evidence type="ECO:0000313" key="4">
    <source>
        <dbReference type="Proteomes" id="UP000433406"/>
    </source>
</evidence>
<keyword evidence="4" id="KW-1185">Reference proteome</keyword>
<keyword evidence="2" id="KW-0472">Membrane</keyword>
<evidence type="ECO:0000256" key="2">
    <source>
        <dbReference type="SAM" id="Phobius"/>
    </source>
</evidence>
<evidence type="ECO:0000256" key="1">
    <source>
        <dbReference type="SAM" id="MobiDB-lite"/>
    </source>
</evidence>
<dbReference type="AlphaFoldDB" id="A0A6I3J015"/>
<dbReference type="Proteomes" id="UP000433406">
    <property type="component" value="Unassembled WGS sequence"/>
</dbReference>
<dbReference type="EMBL" id="WLCI01000001">
    <property type="protein sequence ID" value="MTB93456.1"/>
    <property type="molecule type" value="Genomic_DNA"/>
</dbReference>
<feature type="transmembrane region" description="Helical" evidence="2">
    <location>
        <begin position="82"/>
        <end position="101"/>
    </location>
</feature>
<gene>
    <name evidence="3" type="ORF">GGQ22_00020</name>
</gene>
<reference evidence="3 4" key="1">
    <citation type="submission" date="2019-10" db="EMBL/GenBank/DDBJ databases">
        <title>Nocardioides novel species isolated from the excrement of Marmot.</title>
        <authorList>
            <person name="Zhang G."/>
        </authorList>
    </citation>
    <scope>NUCLEOTIDE SEQUENCE [LARGE SCALE GENOMIC DNA]</scope>
    <source>
        <strain evidence="4">zg-579</strain>
    </source>
</reference>
<feature type="compositionally biased region" description="Basic and acidic residues" evidence="1">
    <location>
        <begin position="1"/>
        <end position="10"/>
    </location>
</feature>
<organism evidence="3 4">
    <name type="scientific">Nocardioides marmotae</name>
    <dbReference type="NCBI Taxonomy" id="2663857"/>
    <lineage>
        <taxon>Bacteria</taxon>
        <taxon>Bacillati</taxon>
        <taxon>Actinomycetota</taxon>
        <taxon>Actinomycetes</taxon>
        <taxon>Propionibacteriales</taxon>
        <taxon>Nocardioidaceae</taxon>
        <taxon>Nocardioides</taxon>
    </lineage>
</organism>
<keyword evidence="2" id="KW-1133">Transmembrane helix</keyword>
<protein>
    <recommendedName>
        <fullName evidence="5">DUF485 domain-containing protein</fullName>
    </recommendedName>
</protein>
<evidence type="ECO:0008006" key="5">
    <source>
        <dbReference type="Google" id="ProtNLM"/>
    </source>
</evidence>
<evidence type="ECO:0000313" key="3">
    <source>
        <dbReference type="EMBL" id="MTB93456.1"/>
    </source>
</evidence>
<accession>A0A6I3J015</accession>